<dbReference type="RefSeq" id="WP_036765879.1">
    <property type="nucleotide sequence ID" value="NZ_CP035782.1"/>
</dbReference>
<protein>
    <recommendedName>
        <fullName evidence="3">ATP synthase subunit I</fullName>
    </recommendedName>
</protein>
<proteinExistence type="predicted"/>
<reference evidence="1 2" key="1">
    <citation type="submission" date="2018-06" db="EMBL/GenBank/DDBJ databases">
        <authorList>
            <consortium name="Pathogen Informatics"/>
            <person name="Doyle S."/>
        </authorList>
    </citation>
    <scope>NUCLEOTIDE SEQUENCE [LARGE SCALE GENOMIC DNA]</scope>
    <source>
        <strain evidence="1 2">NCTC11647</strain>
    </source>
</reference>
<gene>
    <name evidence="1" type="ORF">NCTC11647_03191</name>
</gene>
<dbReference type="OrthoDB" id="5872639at2"/>
<dbReference type="EMBL" id="UATL01000005">
    <property type="protein sequence ID" value="SPY44253.1"/>
    <property type="molecule type" value="Genomic_DNA"/>
</dbReference>
<evidence type="ECO:0000313" key="2">
    <source>
        <dbReference type="Proteomes" id="UP000251647"/>
    </source>
</evidence>
<name>A0A2T3QIY6_PHODM</name>
<dbReference type="AlphaFoldDB" id="A0A2T3QIY6"/>
<dbReference type="GeneID" id="93400067"/>
<organism evidence="1 2">
    <name type="scientific">Photobacterium damselae</name>
    <dbReference type="NCBI Taxonomy" id="38293"/>
    <lineage>
        <taxon>Bacteria</taxon>
        <taxon>Pseudomonadati</taxon>
        <taxon>Pseudomonadota</taxon>
        <taxon>Gammaproteobacteria</taxon>
        <taxon>Vibrionales</taxon>
        <taxon>Vibrionaceae</taxon>
        <taxon>Photobacterium</taxon>
    </lineage>
</organism>
<accession>A0A2T3QIY6</accession>
<dbReference type="Proteomes" id="UP000251647">
    <property type="component" value="Unassembled WGS sequence"/>
</dbReference>
<sequence length="131" mass="14560">MDKTYQQDILSASKFIIFGKIITSLVLIVGLISFGLSKEIYSLCLGGAIAIIPNALGIWFASVKARINPNVDIKVLARTVEMTQWVYTALFVLVTVKFLSFNSNVLLLSYSFTFLGCFIAPMLNKPQIRMT</sequence>
<evidence type="ECO:0000313" key="1">
    <source>
        <dbReference type="EMBL" id="SPY44253.1"/>
    </source>
</evidence>
<evidence type="ECO:0008006" key="3">
    <source>
        <dbReference type="Google" id="ProtNLM"/>
    </source>
</evidence>